<name>A0A544QVC0_9FIRM</name>
<dbReference type="GO" id="GO:0016757">
    <property type="term" value="F:glycosyltransferase activity"/>
    <property type="evidence" value="ECO:0007669"/>
    <property type="project" value="UniProtKB-KW"/>
</dbReference>
<evidence type="ECO:0000256" key="9">
    <source>
        <dbReference type="ARBA" id="ARBA00048997"/>
    </source>
</evidence>
<comment type="caution">
    <text evidence="11">The sequence shown here is derived from an EMBL/GenBank/DDBJ whole genome shotgun (WGS) entry which is preliminary data.</text>
</comment>
<evidence type="ECO:0000256" key="1">
    <source>
        <dbReference type="ARBA" id="ARBA00001946"/>
    </source>
</evidence>
<feature type="domain" description="Glycosyltransferase 2-like" evidence="10">
    <location>
        <begin position="6"/>
        <end position="126"/>
    </location>
</feature>
<dbReference type="CDD" id="cd04179">
    <property type="entry name" value="DPM_DPG-synthase_like"/>
    <property type="match status" value="1"/>
</dbReference>
<evidence type="ECO:0000256" key="4">
    <source>
        <dbReference type="ARBA" id="ARBA00022679"/>
    </source>
</evidence>
<comment type="similarity">
    <text evidence="2">Belongs to the glycosyltransferase 2 family.</text>
</comment>
<proteinExistence type="inferred from homology"/>
<dbReference type="SUPFAM" id="SSF53448">
    <property type="entry name" value="Nucleotide-diphospho-sugar transferases"/>
    <property type="match status" value="1"/>
</dbReference>
<keyword evidence="5" id="KW-0460">Magnesium</keyword>
<evidence type="ECO:0000256" key="8">
    <source>
        <dbReference type="ARBA" id="ARBA00048689"/>
    </source>
</evidence>
<evidence type="ECO:0000256" key="7">
    <source>
        <dbReference type="ARBA" id="ARBA00040894"/>
    </source>
</evidence>
<organism evidence="11 12">
    <name type="scientific">Peptacetobacter hominis</name>
    <dbReference type="NCBI Taxonomy" id="2743610"/>
    <lineage>
        <taxon>Bacteria</taxon>
        <taxon>Bacillati</taxon>
        <taxon>Bacillota</taxon>
        <taxon>Clostridia</taxon>
        <taxon>Peptostreptococcales</taxon>
        <taxon>Peptostreptococcaceae</taxon>
        <taxon>Peptacetobacter</taxon>
    </lineage>
</organism>
<comment type="catalytic activity">
    <reaction evidence="8">
        <text>(2R)-3-phosphoglycerate + UDP-alpha-D-glucose = (2R)-2-O-(alpha-D-glucopyranosyl)-3-phospho-glycerate + UDP + H(+)</text>
        <dbReference type="Rhea" id="RHEA:31319"/>
        <dbReference type="ChEBI" id="CHEBI:15378"/>
        <dbReference type="ChEBI" id="CHEBI:58223"/>
        <dbReference type="ChEBI" id="CHEBI:58272"/>
        <dbReference type="ChEBI" id="CHEBI:58885"/>
        <dbReference type="ChEBI" id="CHEBI:62600"/>
        <dbReference type="EC" id="2.4.1.266"/>
    </reaction>
    <physiologicalReaction direction="left-to-right" evidence="8">
        <dbReference type="Rhea" id="RHEA:31320"/>
    </physiologicalReaction>
</comment>
<evidence type="ECO:0000259" key="10">
    <source>
        <dbReference type="Pfam" id="PF00535"/>
    </source>
</evidence>
<reference evidence="11 12" key="1">
    <citation type="submission" date="2019-02" db="EMBL/GenBank/DDBJ databases">
        <title>Peptostreptococcaceae bacterium ZHW00191 nov., a new bacterium isolated from the human gut.</title>
        <authorList>
            <person name="Zhou H.-W."/>
            <person name="Chen X.-J."/>
        </authorList>
    </citation>
    <scope>NUCLEOTIDE SEQUENCE [LARGE SCALE GENOMIC DNA]</scope>
    <source>
        <strain evidence="11 12">ZHW00191</strain>
    </source>
</reference>
<dbReference type="EC" id="2.4.1.266" evidence="6"/>
<dbReference type="Proteomes" id="UP000317863">
    <property type="component" value="Unassembled WGS sequence"/>
</dbReference>
<sequence>MNNYTSIIVPAYNEGERIKNTLNGIIGIDEIDEIIVVDDGSSDNTESEAKSVKSEKVKVFRLDRNRGKGYALNFGIKEALKNADIIGFLDADLGSCSSEVIKLIKPVLDDEADVTIAQFPRAKKKGGMGFVKGLAKNSVLEMTGVELNASISGQRIFKREVIERFDEIPYGYGVEVGMSIDILKWGYRIKEVLVQMTHNETGRDLKGFIHRGKQYYHIKKVVKQKKKEWGAK</sequence>
<keyword evidence="4 11" id="KW-0808">Transferase</keyword>
<dbReference type="EMBL" id="SGJB01000008">
    <property type="protein sequence ID" value="TQQ84647.1"/>
    <property type="molecule type" value="Genomic_DNA"/>
</dbReference>
<accession>A0A544QVC0</accession>
<dbReference type="Gene3D" id="3.90.550.10">
    <property type="entry name" value="Spore Coat Polysaccharide Biosynthesis Protein SpsA, Chain A"/>
    <property type="match status" value="1"/>
</dbReference>
<dbReference type="AlphaFoldDB" id="A0A544QVC0"/>
<comment type="catalytic activity">
    <reaction evidence="9">
        <text>an NDP-alpha-D-glucose + (2R)-3-phosphoglycerate = (2R)-2-O-(alpha-D-glucopyranosyl)-3-phospho-glycerate + a ribonucleoside 5'-diphosphate + H(+)</text>
        <dbReference type="Rhea" id="RHEA:47244"/>
        <dbReference type="ChEBI" id="CHEBI:15378"/>
        <dbReference type="ChEBI" id="CHEBI:57930"/>
        <dbReference type="ChEBI" id="CHEBI:58272"/>
        <dbReference type="ChEBI" id="CHEBI:62600"/>
        <dbReference type="ChEBI" id="CHEBI:76533"/>
        <dbReference type="EC" id="2.4.1.266"/>
    </reaction>
    <physiologicalReaction direction="left-to-right" evidence="9">
        <dbReference type="Rhea" id="RHEA:47245"/>
    </physiologicalReaction>
</comment>
<dbReference type="Pfam" id="PF00535">
    <property type="entry name" value="Glycos_transf_2"/>
    <property type="match status" value="1"/>
</dbReference>
<evidence type="ECO:0000256" key="5">
    <source>
        <dbReference type="ARBA" id="ARBA00022842"/>
    </source>
</evidence>
<dbReference type="InterPro" id="IPR029044">
    <property type="entry name" value="Nucleotide-diphossugar_trans"/>
</dbReference>
<dbReference type="RefSeq" id="WP_142535918.1">
    <property type="nucleotide sequence ID" value="NZ_SGJB01000008.1"/>
</dbReference>
<comment type="cofactor">
    <cofactor evidence="1">
        <name>Mg(2+)</name>
        <dbReference type="ChEBI" id="CHEBI:18420"/>
    </cofactor>
</comment>
<evidence type="ECO:0000256" key="6">
    <source>
        <dbReference type="ARBA" id="ARBA00039022"/>
    </source>
</evidence>
<dbReference type="InterPro" id="IPR050256">
    <property type="entry name" value="Glycosyltransferase_2"/>
</dbReference>
<dbReference type="OrthoDB" id="9810303at2"/>
<keyword evidence="12" id="KW-1185">Reference proteome</keyword>
<dbReference type="PANTHER" id="PTHR48090">
    <property type="entry name" value="UNDECAPRENYL-PHOSPHATE 4-DEOXY-4-FORMAMIDO-L-ARABINOSE TRANSFERASE-RELATED"/>
    <property type="match status" value="1"/>
</dbReference>
<evidence type="ECO:0000256" key="2">
    <source>
        <dbReference type="ARBA" id="ARBA00006739"/>
    </source>
</evidence>
<evidence type="ECO:0000313" key="11">
    <source>
        <dbReference type="EMBL" id="TQQ84647.1"/>
    </source>
</evidence>
<keyword evidence="3" id="KW-0328">Glycosyltransferase</keyword>
<dbReference type="InterPro" id="IPR001173">
    <property type="entry name" value="Glyco_trans_2-like"/>
</dbReference>
<protein>
    <recommendedName>
        <fullName evidence="7">Glucosyl-3-phosphoglycerate synthase</fullName>
        <ecNumber evidence="6">2.4.1.266</ecNumber>
    </recommendedName>
</protein>
<evidence type="ECO:0000256" key="3">
    <source>
        <dbReference type="ARBA" id="ARBA00022676"/>
    </source>
</evidence>
<dbReference type="PANTHER" id="PTHR48090:SF10">
    <property type="entry name" value="GLUCOSYL-3-PHOSPHOGLYCERATE SYNTHASE"/>
    <property type="match status" value="1"/>
</dbReference>
<evidence type="ECO:0000313" key="12">
    <source>
        <dbReference type="Proteomes" id="UP000317863"/>
    </source>
</evidence>
<gene>
    <name evidence="11" type="ORF">EXD82_05510</name>
</gene>